<evidence type="ECO:0000256" key="1">
    <source>
        <dbReference type="ARBA" id="ARBA00010833"/>
    </source>
</evidence>
<dbReference type="InterPro" id="IPR054491">
    <property type="entry name" value="MGH1-like_GH"/>
</dbReference>
<dbReference type="SUPFAM" id="SSF48208">
    <property type="entry name" value="Six-hairpin glycosidases"/>
    <property type="match status" value="1"/>
</dbReference>
<dbReference type="GO" id="GO:0004573">
    <property type="term" value="F:Glc3Man9GlcNAc2 oligosaccharide glucosidase activity"/>
    <property type="evidence" value="ECO:0007669"/>
    <property type="project" value="InterPro"/>
</dbReference>
<keyword evidence="3" id="KW-0326">Glycosidase</keyword>
<evidence type="ECO:0000259" key="4">
    <source>
        <dbReference type="Pfam" id="PF22422"/>
    </source>
</evidence>
<feature type="domain" description="Mannosylglycerate hydrolase MGH1-like glycoside hydrolase" evidence="4">
    <location>
        <begin position="37"/>
        <end position="389"/>
    </location>
</feature>
<sequence>MRTSTQTLRDKIIQLLEANRVDIHSKYTYTKPAPKVYEQQWLWDSCFHAIVQRWIDPEMAKRELLTVVAHQVDNGTHTGMIPHMNYWDNAGSELWGIAHRSIITQPPIIACATLLVHEVGHDKKFLNAMYEPLAKYHRWLTSDRDPDGDNLVSIIHPWESGWDASQRWDRILKLNKPTDDDSKMERVKLVLALKTYDCDPNALEQQNYFSVEAIDFNNIRATDIESLAAIAKILGKDDDSMSWKSIAKKIQGAIHRKMVLENYYDLTSADEIPIRVNNAAKFISLFGGSISHREALELVKKLQSHVYWPHFGITTTPTSSDTFDPNRYWRGNVWPCVNWLIYKGLKRYHFDDVAKKLARNYIDLVLENGFWEYYNPLTGQGLGAKDCSWAALVLDLAIEENL</sequence>
<dbReference type="InterPro" id="IPR008928">
    <property type="entry name" value="6-hairpin_glycosidase_sf"/>
</dbReference>
<evidence type="ECO:0000256" key="3">
    <source>
        <dbReference type="ARBA" id="ARBA00023295"/>
    </source>
</evidence>
<gene>
    <name evidence="5" type="ORF">A2690_01725</name>
</gene>
<evidence type="ECO:0000313" key="5">
    <source>
        <dbReference type="EMBL" id="OGK16137.1"/>
    </source>
</evidence>
<dbReference type="GO" id="GO:0006487">
    <property type="term" value="P:protein N-linked glycosylation"/>
    <property type="evidence" value="ECO:0007669"/>
    <property type="project" value="TreeGrafter"/>
</dbReference>
<keyword evidence="2" id="KW-0378">Hydrolase</keyword>
<dbReference type="Gene3D" id="1.50.10.10">
    <property type="match status" value="1"/>
</dbReference>
<reference evidence="5 6" key="1">
    <citation type="journal article" date="2016" name="Nat. Commun.">
        <title>Thousands of microbial genomes shed light on interconnected biogeochemical processes in an aquifer system.</title>
        <authorList>
            <person name="Anantharaman K."/>
            <person name="Brown C.T."/>
            <person name="Hug L.A."/>
            <person name="Sharon I."/>
            <person name="Castelle C.J."/>
            <person name="Probst A.J."/>
            <person name="Thomas B.C."/>
            <person name="Singh A."/>
            <person name="Wilkins M.J."/>
            <person name="Karaoz U."/>
            <person name="Brodie E.L."/>
            <person name="Williams K.H."/>
            <person name="Hubbard S.S."/>
            <person name="Banfield J.F."/>
        </authorList>
    </citation>
    <scope>NUCLEOTIDE SEQUENCE [LARGE SCALE GENOMIC DNA]</scope>
</reference>
<accession>A0A1F7GB80</accession>
<name>A0A1F7GB80_9BACT</name>
<evidence type="ECO:0000313" key="6">
    <source>
        <dbReference type="Proteomes" id="UP000178372"/>
    </source>
</evidence>
<proteinExistence type="inferred from homology"/>
<comment type="similarity">
    <text evidence="1">Belongs to the glycosyl hydrolase 63 family.</text>
</comment>
<dbReference type="Proteomes" id="UP000178372">
    <property type="component" value="Unassembled WGS sequence"/>
</dbReference>
<dbReference type="EMBL" id="MFZF01000020">
    <property type="protein sequence ID" value="OGK16137.1"/>
    <property type="molecule type" value="Genomic_DNA"/>
</dbReference>
<evidence type="ECO:0000256" key="2">
    <source>
        <dbReference type="ARBA" id="ARBA00022801"/>
    </source>
</evidence>
<dbReference type="GO" id="GO:0009311">
    <property type="term" value="P:oligosaccharide metabolic process"/>
    <property type="evidence" value="ECO:0007669"/>
    <property type="project" value="InterPro"/>
</dbReference>
<dbReference type="AlphaFoldDB" id="A0A1F7GB80"/>
<dbReference type="PANTHER" id="PTHR10412">
    <property type="entry name" value="MANNOSYL-OLIGOSACCHARIDE GLUCOSIDASE"/>
    <property type="match status" value="1"/>
</dbReference>
<comment type="caution">
    <text evidence="5">The sequence shown here is derived from an EMBL/GenBank/DDBJ whole genome shotgun (WGS) entry which is preliminary data.</text>
</comment>
<protein>
    <recommendedName>
        <fullName evidence="4">Mannosylglycerate hydrolase MGH1-like glycoside hydrolase domain-containing protein</fullName>
    </recommendedName>
</protein>
<dbReference type="PANTHER" id="PTHR10412:SF11">
    <property type="entry name" value="MANNOSYL-OLIGOSACCHARIDE GLUCOSIDASE"/>
    <property type="match status" value="1"/>
</dbReference>
<organism evidence="5 6">
    <name type="scientific">Candidatus Roizmanbacteria bacterium RIFCSPHIGHO2_01_FULL_39_12b</name>
    <dbReference type="NCBI Taxonomy" id="1802030"/>
    <lineage>
        <taxon>Bacteria</taxon>
        <taxon>Candidatus Roizmaniibacteriota</taxon>
    </lineage>
</organism>
<dbReference type="InterPro" id="IPR004888">
    <property type="entry name" value="Glycoside_hydrolase_63"/>
</dbReference>
<dbReference type="InterPro" id="IPR012341">
    <property type="entry name" value="6hp_glycosidase-like_sf"/>
</dbReference>
<dbReference type="Pfam" id="PF22422">
    <property type="entry name" value="MGH1-like_GH"/>
    <property type="match status" value="1"/>
</dbReference>